<reference evidence="2" key="1">
    <citation type="journal article" date="2019" name="Science">
        <title>Mutation of a bHLH transcription factor allowed almond domestication.</title>
        <authorList>
            <person name="Sanchez-Perez R."/>
            <person name="Pavan S."/>
            <person name="Mazzeo R."/>
            <person name="Moldovan C."/>
            <person name="Aiese Cigliano R."/>
            <person name="Del Cueto J."/>
            <person name="Ricciardi F."/>
            <person name="Lotti C."/>
            <person name="Ricciardi L."/>
            <person name="Dicenta F."/>
            <person name="Lopez-Marques R.L."/>
            <person name="Lindberg Moller B."/>
        </authorList>
    </citation>
    <scope>NUCLEOTIDE SEQUENCE</scope>
</reference>
<dbReference type="AlphaFoldDB" id="A0A4Y1QMA6"/>
<sequence>PFTQTKRREEEDSPSSVEEEDPPSSVEEEDPPSMQQRDEVLLEQDVNPIQDEGPVCSGCFTFSVIANSSKTFIHITPKLNYDIRE</sequence>
<proteinExistence type="predicted"/>
<organism evidence="2">
    <name type="scientific">Prunus dulcis</name>
    <name type="common">Almond</name>
    <name type="synonym">Amygdalus dulcis</name>
    <dbReference type="NCBI Taxonomy" id="3755"/>
    <lineage>
        <taxon>Eukaryota</taxon>
        <taxon>Viridiplantae</taxon>
        <taxon>Streptophyta</taxon>
        <taxon>Embryophyta</taxon>
        <taxon>Tracheophyta</taxon>
        <taxon>Spermatophyta</taxon>
        <taxon>Magnoliopsida</taxon>
        <taxon>eudicotyledons</taxon>
        <taxon>Gunneridae</taxon>
        <taxon>Pentapetalae</taxon>
        <taxon>rosids</taxon>
        <taxon>fabids</taxon>
        <taxon>Rosales</taxon>
        <taxon>Rosaceae</taxon>
        <taxon>Amygdaloideae</taxon>
        <taxon>Amygdaleae</taxon>
        <taxon>Prunus</taxon>
    </lineage>
</organism>
<evidence type="ECO:0000256" key="1">
    <source>
        <dbReference type="SAM" id="MobiDB-lite"/>
    </source>
</evidence>
<name>A0A4Y1QMA6_PRUDU</name>
<accession>A0A4Y1QMA6</accession>
<gene>
    <name evidence="2" type="ORF">Prudu_000849</name>
</gene>
<feature type="non-terminal residue" evidence="2">
    <location>
        <position position="1"/>
    </location>
</feature>
<protein>
    <submittedName>
        <fullName evidence="2">Uncharacterized protein</fullName>
    </submittedName>
</protein>
<feature type="region of interest" description="Disordered" evidence="1">
    <location>
        <begin position="1"/>
        <end position="37"/>
    </location>
</feature>
<dbReference type="EMBL" id="AP019297">
    <property type="protein sequence ID" value="BBG92969.1"/>
    <property type="molecule type" value="Genomic_DNA"/>
</dbReference>
<feature type="compositionally biased region" description="Basic and acidic residues" evidence="1">
    <location>
        <begin position="1"/>
        <end position="10"/>
    </location>
</feature>
<evidence type="ECO:0000313" key="2">
    <source>
        <dbReference type="EMBL" id="BBG92969.1"/>
    </source>
</evidence>
<feature type="compositionally biased region" description="Acidic residues" evidence="1">
    <location>
        <begin position="11"/>
        <end position="31"/>
    </location>
</feature>